<dbReference type="GO" id="GO:0004719">
    <property type="term" value="F:protein-L-isoaspartate (D-aspartate) O-methyltransferase activity"/>
    <property type="evidence" value="ECO:0007669"/>
    <property type="project" value="UniProtKB-EC"/>
</dbReference>
<organism evidence="10 11">
    <name type="scientific">Colwellia marinimaniae</name>
    <dbReference type="NCBI Taxonomy" id="1513592"/>
    <lineage>
        <taxon>Bacteria</taxon>
        <taxon>Pseudomonadati</taxon>
        <taxon>Pseudomonadota</taxon>
        <taxon>Gammaproteobacteria</taxon>
        <taxon>Alteromonadales</taxon>
        <taxon>Colwelliaceae</taxon>
        <taxon>Colwellia</taxon>
    </lineage>
</organism>
<keyword evidence="8" id="KW-0949">S-adenosyl-L-methionine</keyword>
<evidence type="ECO:0000256" key="7">
    <source>
        <dbReference type="ARBA" id="ARBA00022679"/>
    </source>
</evidence>
<dbReference type="InterPro" id="IPR000682">
    <property type="entry name" value="PCMT"/>
</dbReference>
<keyword evidence="11" id="KW-1185">Reference proteome</keyword>
<accession>A0ABQ0MVG1</accession>
<dbReference type="PANTHER" id="PTHR11579">
    <property type="entry name" value="PROTEIN-L-ISOASPARTATE O-METHYLTRANSFERASE"/>
    <property type="match status" value="1"/>
</dbReference>
<dbReference type="SUPFAM" id="SSF53335">
    <property type="entry name" value="S-adenosyl-L-methionine-dependent methyltransferases"/>
    <property type="match status" value="1"/>
</dbReference>
<comment type="subcellular location">
    <subcellularLocation>
        <location evidence="1">Cytoplasm</location>
    </subcellularLocation>
</comment>
<evidence type="ECO:0000256" key="3">
    <source>
        <dbReference type="ARBA" id="ARBA00011890"/>
    </source>
</evidence>
<dbReference type="Proteomes" id="UP000197068">
    <property type="component" value="Unassembled WGS sequence"/>
</dbReference>
<dbReference type="Gene3D" id="3.40.50.150">
    <property type="entry name" value="Vaccinia Virus protein VP39"/>
    <property type="match status" value="1"/>
</dbReference>
<dbReference type="RefSeq" id="WP_057180869.1">
    <property type="nucleotide sequence ID" value="NZ_BDQM01000012.1"/>
</dbReference>
<evidence type="ECO:0000256" key="8">
    <source>
        <dbReference type="ARBA" id="ARBA00022691"/>
    </source>
</evidence>
<dbReference type="NCBIfam" id="TIGR00080">
    <property type="entry name" value="pimt"/>
    <property type="match status" value="1"/>
</dbReference>
<evidence type="ECO:0000256" key="4">
    <source>
        <dbReference type="ARBA" id="ARBA00013346"/>
    </source>
</evidence>
<comment type="caution">
    <text evidence="10">The sequence shown here is derived from an EMBL/GenBank/DDBJ whole genome shotgun (WGS) entry which is preliminary data.</text>
</comment>
<sequence>MNINSKEYFIDEWLYYRKIINEKLLSAFMQIPRENFIGDNPASDAYRDQPLSIGFGQTISQPSTVMLMLELLNLERTHTVLEIGGGSGYSAALMSRLVKEVVSIEIIPELVTFANKNLAQTKISNVMMVNFDGKVGYEKKAPFDRIVIAAATLAVPQPLFHQLKVGGVLLAPVGDVHCCTMRKFIKHSDNDFDESRHGLFSFVPLV</sequence>
<keyword evidence="6 10" id="KW-0489">Methyltransferase</keyword>
<dbReference type="PANTHER" id="PTHR11579:SF0">
    <property type="entry name" value="PROTEIN-L-ISOASPARTATE(D-ASPARTATE) O-METHYLTRANSFERASE"/>
    <property type="match status" value="1"/>
</dbReference>
<comment type="similarity">
    <text evidence="2">Belongs to the methyltransferase superfamily. L-isoaspartyl/D-aspartyl protein methyltransferase family.</text>
</comment>
<evidence type="ECO:0000313" key="10">
    <source>
        <dbReference type="EMBL" id="GAW96232.1"/>
    </source>
</evidence>
<proteinExistence type="inferred from homology"/>
<evidence type="ECO:0000313" key="11">
    <source>
        <dbReference type="Proteomes" id="UP000197068"/>
    </source>
</evidence>
<dbReference type="NCBIfam" id="NF001453">
    <property type="entry name" value="PRK00312.1"/>
    <property type="match status" value="1"/>
</dbReference>
<evidence type="ECO:0000256" key="5">
    <source>
        <dbReference type="ARBA" id="ARBA00022490"/>
    </source>
</evidence>
<gene>
    <name evidence="10" type="primary">pcm_2</name>
    <name evidence="10" type="ORF">MTCD1_01846</name>
</gene>
<reference evidence="10 11" key="1">
    <citation type="submission" date="2017-06" db="EMBL/GenBank/DDBJ databases">
        <title>Whole Genome Sequences of Colwellia marinimaniae MTCD1.</title>
        <authorList>
            <person name="Kusumoto H."/>
            <person name="Inoue M."/>
            <person name="Tanikawa K."/>
            <person name="Maeji H."/>
            <person name="Cameron J.H."/>
            <person name="Bartlett D.H."/>
        </authorList>
    </citation>
    <scope>NUCLEOTIDE SEQUENCE [LARGE SCALE GENOMIC DNA]</scope>
    <source>
        <strain evidence="10 11">MTCD1</strain>
    </source>
</reference>
<keyword evidence="5" id="KW-0963">Cytoplasm</keyword>
<dbReference type="CDD" id="cd02440">
    <property type="entry name" value="AdoMet_MTases"/>
    <property type="match status" value="1"/>
</dbReference>
<dbReference type="EC" id="2.1.1.77" evidence="3 9"/>
<name>A0ABQ0MVG1_9GAMM</name>
<protein>
    <recommendedName>
        <fullName evidence="4 9">Protein-L-isoaspartate O-methyltransferase</fullName>
        <ecNumber evidence="3 9">2.1.1.77</ecNumber>
    </recommendedName>
</protein>
<dbReference type="InterPro" id="IPR029063">
    <property type="entry name" value="SAM-dependent_MTases_sf"/>
</dbReference>
<keyword evidence="7 10" id="KW-0808">Transferase</keyword>
<evidence type="ECO:0000256" key="2">
    <source>
        <dbReference type="ARBA" id="ARBA00005369"/>
    </source>
</evidence>
<dbReference type="Pfam" id="PF01135">
    <property type="entry name" value="PCMT"/>
    <property type="match status" value="1"/>
</dbReference>
<dbReference type="GO" id="GO:0032259">
    <property type="term" value="P:methylation"/>
    <property type="evidence" value="ECO:0007669"/>
    <property type="project" value="UniProtKB-KW"/>
</dbReference>
<evidence type="ECO:0000256" key="9">
    <source>
        <dbReference type="NCBIfam" id="TIGR00080"/>
    </source>
</evidence>
<evidence type="ECO:0000256" key="6">
    <source>
        <dbReference type="ARBA" id="ARBA00022603"/>
    </source>
</evidence>
<evidence type="ECO:0000256" key="1">
    <source>
        <dbReference type="ARBA" id="ARBA00004496"/>
    </source>
</evidence>
<dbReference type="EMBL" id="BDQM01000012">
    <property type="protein sequence ID" value="GAW96232.1"/>
    <property type="molecule type" value="Genomic_DNA"/>
</dbReference>